<comment type="caution">
    <text evidence="5">The sequence shown here is derived from an EMBL/GenBank/DDBJ whole genome shotgun (WGS) entry which is preliminary data.</text>
</comment>
<proteinExistence type="inferred from homology"/>
<dbReference type="InterPro" id="IPR002347">
    <property type="entry name" value="SDR_fam"/>
</dbReference>
<keyword evidence="3" id="KW-0560">Oxidoreductase</keyword>
<dbReference type="PRINTS" id="PR00081">
    <property type="entry name" value="GDHRDH"/>
</dbReference>
<evidence type="ECO:0008006" key="7">
    <source>
        <dbReference type="Google" id="ProtNLM"/>
    </source>
</evidence>
<dbReference type="Pfam" id="PF00106">
    <property type="entry name" value="adh_short"/>
    <property type="match status" value="2"/>
</dbReference>
<dbReference type="Gene3D" id="3.40.50.720">
    <property type="entry name" value="NAD(P)-binding Rossmann-like Domain"/>
    <property type="match status" value="1"/>
</dbReference>
<dbReference type="PANTHER" id="PTHR24320">
    <property type="entry name" value="RETINOL DEHYDROGENASE"/>
    <property type="match status" value="1"/>
</dbReference>
<sequence length="342" mass="37813">MFAADPDFWKTYITRSRYSYEQIPDLTGKVAIVTGANTGIGYSVALGLAAHGAHVFMACRSQEKYNEAVKRMREDVTKQKLGRKGTGTPDLKLDFLELDLNDLTKVHAAADKFLQMDLPLHILVNNAGISITPWKLSADGVEQQFAVNYLGPFAFTMALIDRLKSNQPSRIVNVSSLGYEASVPGGINLDRINDPSEGDPSLLYGRSKFAMMLFTKNLARRLSQENASVYVNAIHPGIVDTDMCWHTLDEYGLIATYTWRLISKVIAYSPKQAALTPLYCATSPEIEGKGVGEGVEQGGGITGRFFIPIANELKVTPLVENQELQEKVWAYSEQLVKDKVKK</sequence>
<dbReference type="AlphaFoldDB" id="A0A9P6TVZ0"/>
<protein>
    <recommendedName>
        <fullName evidence="7">NAD(P)-binding protein</fullName>
    </recommendedName>
</protein>
<evidence type="ECO:0000313" key="5">
    <source>
        <dbReference type="EMBL" id="KAG0248531.1"/>
    </source>
</evidence>
<dbReference type="EMBL" id="JAAAJA010000975">
    <property type="protein sequence ID" value="KAG0248531.1"/>
    <property type="molecule type" value="Genomic_DNA"/>
</dbReference>
<keyword evidence="2" id="KW-0521">NADP</keyword>
<dbReference type="OrthoDB" id="191139at2759"/>
<dbReference type="SUPFAM" id="SSF51735">
    <property type="entry name" value="NAD(P)-binding Rossmann-fold domains"/>
    <property type="match status" value="1"/>
</dbReference>
<evidence type="ECO:0000256" key="2">
    <source>
        <dbReference type="ARBA" id="ARBA00022857"/>
    </source>
</evidence>
<comment type="similarity">
    <text evidence="1 4">Belongs to the short-chain dehydrogenases/reductases (SDR) family.</text>
</comment>
<accession>A0A9P6TVZ0</accession>
<dbReference type="InterPro" id="IPR036291">
    <property type="entry name" value="NAD(P)-bd_dom_sf"/>
</dbReference>
<keyword evidence="6" id="KW-1185">Reference proteome</keyword>
<reference evidence="5" key="1">
    <citation type="journal article" date="2020" name="Fungal Divers.">
        <title>Resolving the Mortierellaceae phylogeny through synthesis of multi-gene phylogenetics and phylogenomics.</title>
        <authorList>
            <person name="Vandepol N."/>
            <person name="Liber J."/>
            <person name="Desiro A."/>
            <person name="Na H."/>
            <person name="Kennedy M."/>
            <person name="Barry K."/>
            <person name="Grigoriev I.V."/>
            <person name="Miller A.N."/>
            <person name="O'Donnell K."/>
            <person name="Stajich J.E."/>
            <person name="Bonito G."/>
        </authorList>
    </citation>
    <scope>NUCLEOTIDE SEQUENCE</scope>
    <source>
        <strain evidence="5">KOD948</strain>
    </source>
</reference>
<organism evidence="5 6">
    <name type="scientific">Mortierella polycephala</name>
    <dbReference type="NCBI Taxonomy" id="41804"/>
    <lineage>
        <taxon>Eukaryota</taxon>
        <taxon>Fungi</taxon>
        <taxon>Fungi incertae sedis</taxon>
        <taxon>Mucoromycota</taxon>
        <taxon>Mortierellomycotina</taxon>
        <taxon>Mortierellomycetes</taxon>
        <taxon>Mortierellales</taxon>
        <taxon>Mortierellaceae</taxon>
        <taxon>Mortierella</taxon>
    </lineage>
</organism>
<evidence type="ECO:0000313" key="6">
    <source>
        <dbReference type="Proteomes" id="UP000726737"/>
    </source>
</evidence>
<name>A0A9P6TVZ0_9FUNG</name>
<evidence type="ECO:0000256" key="1">
    <source>
        <dbReference type="ARBA" id="ARBA00006484"/>
    </source>
</evidence>
<dbReference type="PRINTS" id="PR00080">
    <property type="entry name" value="SDRFAMILY"/>
</dbReference>
<evidence type="ECO:0000256" key="3">
    <source>
        <dbReference type="ARBA" id="ARBA00023002"/>
    </source>
</evidence>
<dbReference type="Proteomes" id="UP000726737">
    <property type="component" value="Unassembled WGS sequence"/>
</dbReference>
<dbReference type="CDD" id="cd05327">
    <property type="entry name" value="retinol-DH_like_SDR_c_like"/>
    <property type="match status" value="1"/>
</dbReference>
<evidence type="ECO:0000256" key="4">
    <source>
        <dbReference type="RuleBase" id="RU000363"/>
    </source>
</evidence>
<dbReference type="PANTHER" id="PTHR24320:SF282">
    <property type="entry name" value="WW DOMAIN-CONTAINING OXIDOREDUCTASE"/>
    <property type="match status" value="1"/>
</dbReference>
<gene>
    <name evidence="5" type="ORF">BG011_010173</name>
</gene>
<dbReference type="GO" id="GO:0016491">
    <property type="term" value="F:oxidoreductase activity"/>
    <property type="evidence" value="ECO:0007669"/>
    <property type="project" value="UniProtKB-KW"/>
</dbReference>